<dbReference type="PROSITE" id="PS50157">
    <property type="entry name" value="ZINC_FINGER_C2H2_2"/>
    <property type="match status" value="7"/>
</dbReference>
<name>A0ABD0XW04_9HEMI</name>
<dbReference type="FunFam" id="3.30.160.60:FF:000882">
    <property type="entry name" value="Predicted gene, 21060"/>
    <property type="match status" value="3"/>
</dbReference>
<dbReference type="GO" id="GO:0005634">
    <property type="term" value="C:nucleus"/>
    <property type="evidence" value="ECO:0007669"/>
    <property type="project" value="UniProtKB-SubCell"/>
</dbReference>
<reference evidence="10 11" key="1">
    <citation type="submission" date="2024-07" db="EMBL/GenBank/DDBJ databases">
        <title>Chromosome-level genome assembly of the water stick insect Ranatra chinensis (Heteroptera: Nepidae).</title>
        <authorList>
            <person name="Liu X."/>
        </authorList>
    </citation>
    <scope>NUCLEOTIDE SEQUENCE [LARGE SCALE GENOMIC DNA]</scope>
    <source>
        <strain evidence="10">Cailab_2021Rc</strain>
        <tissue evidence="10">Muscle</tissue>
    </source>
</reference>
<dbReference type="SMART" id="SM00355">
    <property type="entry name" value="ZnF_C2H2"/>
    <property type="match status" value="8"/>
</dbReference>
<dbReference type="PANTHER" id="PTHR24404:SF111">
    <property type="entry name" value="GASTRULA ZINC FINGER PROTEIN XLCGF49.1-LIKE-RELATED"/>
    <property type="match status" value="1"/>
</dbReference>
<evidence type="ECO:0000313" key="11">
    <source>
        <dbReference type="Proteomes" id="UP001558652"/>
    </source>
</evidence>
<dbReference type="FunFam" id="3.30.160.60:FF:001732">
    <property type="entry name" value="Zgc:162936"/>
    <property type="match status" value="1"/>
</dbReference>
<evidence type="ECO:0000256" key="5">
    <source>
        <dbReference type="ARBA" id="ARBA00022833"/>
    </source>
</evidence>
<feature type="domain" description="C2H2-type" evidence="9">
    <location>
        <begin position="335"/>
        <end position="362"/>
    </location>
</feature>
<evidence type="ECO:0000256" key="7">
    <source>
        <dbReference type="ARBA" id="ARBA00023242"/>
    </source>
</evidence>
<evidence type="ECO:0000256" key="3">
    <source>
        <dbReference type="ARBA" id="ARBA00022737"/>
    </source>
</evidence>
<dbReference type="FunFam" id="3.30.160.60:FF:001601">
    <property type="entry name" value="Uncharacterized protein, isoform A"/>
    <property type="match status" value="1"/>
</dbReference>
<comment type="caution">
    <text evidence="10">The sequence shown here is derived from an EMBL/GenBank/DDBJ whole genome shotgun (WGS) entry which is preliminary data.</text>
</comment>
<keyword evidence="5" id="KW-0862">Zinc</keyword>
<dbReference type="GO" id="GO:0045893">
    <property type="term" value="P:positive regulation of DNA-templated transcription"/>
    <property type="evidence" value="ECO:0007669"/>
    <property type="project" value="UniProtKB-ARBA"/>
</dbReference>
<dbReference type="InterPro" id="IPR013087">
    <property type="entry name" value="Znf_C2H2_type"/>
</dbReference>
<feature type="domain" description="C2H2-type" evidence="9">
    <location>
        <begin position="307"/>
        <end position="334"/>
    </location>
</feature>
<dbReference type="InterPro" id="IPR050589">
    <property type="entry name" value="Ikaros_C2H2-ZF"/>
</dbReference>
<proteinExistence type="predicted"/>
<gene>
    <name evidence="10" type="ORF">AAG570_007476</name>
</gene>
<protein>
    <recommendedName>
        <fullName evidence="9">C2H2-type domain-containing protein</fullName>
    </recommendedName>
</protein>
<feature type="domain" description="C2H2-type" evidence="9">
    <location>
        <begin position="167"/>
        <end position="194"/>
    </location>
</feature>
<evidence type="ECO:0000313" key="10">
    <source>
        <dbReference type="EMBL" id="KAL1115446.1"/>
    </source>
</evidence>
<evidence type="ECO:0000256" key="2">
    <source>
        <dbReference type="ARBA" id="ARBA00022723"/>
    </source>
</evidence>
<dbReference type="FunFam" id="3.30.160.60:FF:001839">
    <property type="entry name" value="Uncharacterized protein"/>
    <property type="match status" value="1"/>
</dbReference>
<feature type="domain" description="C2H2-type" evidence="9">
    <location>
        <begin position="223"/>
        <end position="250"/>
    </location>
</feature>
<feature type="domain" description="C2H2-type" evidence="9">
    <location>
        <begin position="279"/>
        <end position="306"/>
    </location>
</feature>
<sequence>MEAVEHRELEGVATFKEEILDIAEVYNHHSTMKEEPCSDRTVCNVESVRCVSGVAASIKLEDDATVKQEILDIAEVYNDHSTIKDEPRSDDNAGLRRFEASGGTLCSADVAAFVCHHCGFEADCLDDMRRHMRRHRGLSVGDQVSRGRGEASRLKDAKRGHTGEKRFSCDQCDYRTVRINNLKVHKRIHTGEKPFSCEQCHYRTSRLGQLRVHKLVHTGEKPFSCELCGYRTGRLYNLTMHKKIHTGEAPFSCDQCNFRTVRSSNLKVHKRIHTGEKRFSCDQCGYRTDMSSNLRIHKLVHTGEKPFSCDQCNFQTNRMSNLTQHKKIHTGEKRFLCDRCDYRTGHSSSLTRHKLVHTGQRPTSCGQFDSRTDQSGHMARHKLVHSVTSSRLCIGGNLRKGVIDNRCRRFGEMVTDCPELFPKKLLVTITLTFIVHSINIVISVHREFYFITCNKMSLLVYGD</sequence>
<keyword evidence="2" id="KW-0479">Metal-binding</keyword>
<feature type="domain" description="C2H2-type" evidence="9">
    <location>
        <begin position="195"/>
        <end position="222"/>
    </location>
</feature>
<keyword evidence="7" id="KW-0539">Nucleus</keyword>
<dbReference type="PANTHER" id="PTHR24404">
    <property type="entry name" value="ZINC FINGER PROTEIN"/>
    <property type="match status" value="1"/>
</dbReference>
<evidence type="ECO:0000256" key="4">
    <source>
        <dbReference type="ARBA" id="ARBA00022771"/>
    </source>
</evidence>
<accession>A0ABD0XW04</accession>
<dbReference type="GO" id="GO:0008270">
    <property type="term" value="F:zinc ion binding"/>
    <property type="evidence" value="ECO:0007669"/>
    <property type="project" value="UniProtKB-KW"/>
</dbReference>
<dbReference type="GO" id="GO:0005694">
    <property type="term" value="C:chromosome"/>
    <property type="evidence" value="ECO:0007669"/>
    <property type="project" value="UniProtKB-ARBA"/>
</dbReference>
<dbReference type="FunFam" id="3.30.160.60:FF:000624">
    <property type="entry name" value="zinc finger protein 697"/>
    <property type="match status" value="1"/>
</dbReference>
<comment type="subcellular location">
    <subcellularLocation>
        <location evidence="1">Nucleus</location>
    </subcellularLocation>
</comment>
<organism evidence="10 11">
    <name type="scientific">Ranatra chinensis</name>
    <dbReference type="NCBI Taxonomy" id="642074"/>
    <lineage>
        <taxon>Eukaryota</taxon>
        <taxon>Metazoa</taxon>
        <taxon>Ecdysozoa</taxon>
        <taxon>Arthropoda</taxon>
        <taxon>Hexapoda</taxon>
        <taxon>Insecta</taxon>
        <taxon>Pterygota</taxon>
        <taxon>Neoptera</taxon>
        <taxon>Paraneoptera</taxon>
        <taxon>Hemiptera</taxon>
        <taxon>Heteroptera</taxon>
        <taxon>Panheteroptera</taxon>
        <taxon>Nepomorpha</taxon>
        <taxon>Nepidae</taxon>
        <taxon>Ranatrinae</taxon>
        <taxon>Ranatra</taxon>
    </lineage>
</organism>
<keyword evidence="3" id="KW-0677">Repeat</keyword>
<dbReference type="Proteomes" id="UP001558652">
    <property type="component" value="Unassembled WGS sequence"/>
</dbReference>
<keyword evidence="6" id="KW-0238">DNA-binding</keyword>
<keyword evidence="4 8" id="KW-0863">Zinc-finger</keyword>
<dbReference type="EMBL" id="JBFDAA010000020">
    <property type="protein sequence ID" value="KAL1115446.1"/>
    <property type="molecule type" value="Genomic_DNA"/>
</dbReference>
<dbReference type="GO" id="GO:0043565">
    <property type="term" value="F:sequence-specific DNA binding"/>
    <property type="evidence" value="ECO:0007669"/>
    <property type="project" value="UniProtKB-ARBA"/>
</dbReference>
<keyword evidence="11" id="KW-1185">Reference proteome</keyword>
<dbReference type="InterPro" id="IPR036236">
    <property type="entry name" value="Znf_C2H2_sf"/>
</dbReference>
<evidence type="ECO:0000256" key="1">
    <source>
        <dbReference type="ARBA" id="ARBA00004123"/>
    </source>
</evidence>
<evidence type="ECO:0000259" key="9">
    <source>
        <dbReference type="PROSITE" id="PS50157"/>
    </source>
</evidence>
<evidence type="ECO:0000256" key="6">
    <source>
        <dbReference type="ARBA" id="ARBA00023125"/>
    </source>
</evidence>
<dbReference type="AlphaFoldDB" id="A0ABD0XW04"/>
<feature type="domain" description="C2H2-type" evidence="9">
    <location>
        <begin position="251"/>
        <end position="278"/>
    </location>
</feature>
<dbReference type="SUPFAM" id="SSF57667">
    <property type="entry name" value="beta-beta-alpha zinc fingers"/>
    <property type="match status" value="4"/>
</dbReference>
<evidence type="ECO:0000256" key="8">
    <source>
        <dbReference type="PROSITE-ProRule" id="PRU00042"/>
    </source>
</evidence>
<dbReference type="Pfam" id="PF00096">
    <property type="entry name" value="zf-C2H2"/>
    <property type="match status" value="1"/>
</dbReference>
<dbReference type="Gene3D" id="3.30.160.60">
    <property type="entry name" value="Classic Zinc Finger"/>
    <property type="match status" value="7"/>
</dbReference>